<protein>
    <recommendedName>
        <fullName evidence="3">HTH psq-type domain-containing protein</fullName>
    </recommendedName>
</protein>
<evidence type="ECO:0000313" key="5">
    <source>
        <dbReference type="Proteomes" id="UP000821866"/>
    </source>
</evidence>
<dbReference type="PANTHER" id="PTHR19303">
    <property type="entry name" value="TRANSPOSON"/>
    <property type="match status" value="1"/>
</dbReference>
<dbReference type="SUPFAM" id="SSF46689">
    <property type="entry name" value="Homeodomain-like"/>
    <property type="match status" value="1"/>
</dbReference>
<gene>
    <name evidence="4" type="ORF">HPB51_018435</name>
</gene>
<dbReference type="InterPro" id="IPR007889">
    <property type="entry name" value="HTH_Psq"/>
</dbReference>
<feature type="domain" description="HTH psq-type" evidence="3">
    <location>
        <begin position="32"/>
        <end position="79"/>
    </location>
</feature>
<accession>A0A9J6EHU2</accession>
<evidence type="ECO:0000313" key="4">
    <source>
        <dbReference type="EMBL" id="KAH8033966.1"/>
    </source>
</evidence>
<feature type="compositionally biased region" description="Acidic residues" evidence="2">
    <location>
        <begin position="243"/>
        <end position="254"/>
    </location>
</feature>
<dbReference type="Proteomes" id="UP000821866">
    <property type="component" value="Chromosome 2"/>
</dbReference>
<dbReference type="VEuPathDB" id="VectorBase:LOC119161871"/>
<name>A0A9J6EHU2_RHIMP</name>
<feature type="region of interest" description="Disordered" evidence="2">
    <location>
        <begin position="242"/>
        <end position="261"/>
    </location>
</feature>
<dbReference type="AlphaFoldDB" id="A0A9J6EHU2"/>
<dbReference type="GO" id="GO:0005634">
    <property type="term" value="C:nucleus"/>
    <property type="evidence" value="ECO:0007669"/>
    <property type="project" value="UniProtKB-SubCell"/>
</dbReference>
<reference evidence="4" key="2">
    <citation type="submission" date="2021-09" db="EMBL/GenBank/DDBJ databases">
        <authorList>
            <person name="Jia N."/>
            <person name="Wang J."/>
            <person name="Shi W."/>
            <person name="Du L."/>
            <person name="Sun Y."/>
            <person name="Zhan W."/>
            <person name="Jiang J."/>
            <person name="Wang Q."/>
            <person name="Zhang B."/>
            <person name="Ji P."/>
            <person name="Sakyi L.B."/>
            <person name="Cui X."/>
            <person name="Yuan T."/>
            <person name="Jiang B."/>
            <person name="Yang W."/>
            <person name="Lam T.T.-Y."/>
            <person name="Chang Q."/>
            <person name="Ding S."/>
            <person name="Wang X."/>
            <person name="Zhu J."/>
            <person name="Ruan X."/>
            <person name="Zhao L."/>
            <person name="Wei J."/>
            <person name="Que T."/>
            <person name="Du C."/>
            <person name="Cheng J."/>
            <person name="Dai P."/>
            <person name="Han X."/>
            <person name="Huang E."/>
            <person name="Gao Y."/>
            <person name="Liu J."/>
            <person name="Shao H."/>
            <person name="Ye R."/>
            <person name="Li L."/>
            <person name="Wei W."/>
            <person name="Wang X."/>
            <person name="Wang C."/>
            <person name="Huo Q."/>
            <person name="Li W."/>
            <person name="Guo W."/>
            <person name="Chen H."/>
            <person name="Chen S."/>
            <person name="Zhou L."/>
            <person name="Zhou L."/>
            <person name="Ni X."/>
            <person name="Tian J."/>
            <person name="Zhou Y."/>
            <person name="Sheng Y."/>
            <person name="Liu T."/>
            <person name="Pan Y."/>
            <person name="Xia L."/>
            <person name="Li J."/>
            <person name="Zhao F."/>
            <person name="Cao W."/>
        </authorList>
    </citation>
    <scope>NUCLEOTIDE SEQUENCE</scope>
    <source>
        <strain evidence="4">Rmic-2018</strain>
        <tissue evidence="4">Larvae</tissue>
    </source>
</reference>
<dbReference type="Gene3D" id="1.10.10.60">
    <property type="entry name" value="Homeodomain-like"/>
    <property type="match status" value="1"/>
</dbReference>
<reference evidence="4" key="1">
    <citation type="journal article" date="2020" name="Cell">
        <title>Large-Scale Comparative Analyses of Tick Genomes Elucidate Their Genetic Diversity and Vector Capacities.</title>
        <authorList>
            <consortium name="Tick Genome and Microbiome Consortium (TIGMIC)"/>
            <person name="Jia N."/>
            <person name="Wang J."/>
            <person name="Shi W."/>
            <person name="Du L."/>
            <person name="Sun Y."/>
            <person name="Zhan W."/>
            <person name="Jiang J.F."/>
            <person name="Wang Q."/>
            <person name="Zhang B."/>
            <person name="Ji P."/>
            <person name="Bell-Sakyi L."/>
            <person name="Cui X.M."/>
            <person name="Yuan T.T."/>
            <person name="Jiang B.G."/>
            <person name="Yang W.F."/>
            <person name="Lam T.T."/>
            <person name="Chang Q.C."/>
            <person name="Ding S.J."/>
            <person name="Wang X.J."/>
            <person name="Zhu J.G."/>
            <person name="Ruan X.D."/>
            <person name="Zhao L."/>
            <person name="Wei J.T."/>
            <person name="Ye R.Z."/>
            <person name="Que T.C."/>
            <person name="Du C.H."/>
            <person name="Zhou Y.H."/>
            <person name="Cheng J.X."/>
            <person name="Dai P.F."/>
            <person name="Guo W.B."/>
            <person name="Han X.H."/>
            <person name="Huang E.J."/>
            <person name="Li L.F."/>
            <person name="Wei W."/>
            <person name="Gao Y.C."/>
            <person name="Liu J.Z."/>
            <person name="Shao H.Z."/>
            <person name="Wang X."/>
            <person name="Wang C.C."/>
            <person name="Yang T.C."/>
            <person name="Huo Q.B."/>
            <person name="Li W."/>
            <person name="Chen H.Y."/>
            <person name="Chen S.E."/>
            <person name="Zhou L.G."/>
            <person name="Ni X.B."/>
            <person name="Tian J.H."/>
            <person name="Sheng Y."/>
            <person name="Liu T."/>
            <person name="Pan Y.S."/>
            <person name="Xia L.Y."/>
            <person name="Li J."/>
            <person name="Zhao F."/>
            <person name="Cao W.C."/>
        </authorList>
    </citation>
    <scope>NUCLEOTIDE SEQUENCE</scope>
    <source>
        <strain evidence="4">Rmic-2018</strain>
    </source>
</reference>
<sequence length="268" mass="29614">MSLPSESPEHMCCVAPVAMALAPSSSSVKTHRALSLKIKECVIRDIMSGLKKVSVAAEYGVSDTTVSTIYKNKDKLRQDSSSLSRKRIRTSIYEDKDAAPLRWFREVRAQSIPALYKKRICERVLLSTQQQQPLKVNLRGAIDMVVASWWQVKADTISKCFKRAGFVRNAEALEDYEQSDTSLADETLNTDDVWSCLVDSNIVAATDTFQDVVDAGESELSVCQEASTDYAIVAAVRGSAEVATDDEDDVDPTPEPDFPCKDALEYLT</sequence>
<dbReference type="GO" id="GO:0003677">
    <property type="term" value="F:DNA binding"/>
    <property type="evidence" value="ECO:0007669"/>
    <property type="project" value="InterPro"/>
</dbReference>
<dbReference type="InterPro" id="IPR009057">
    <property type="entry name" value="Homeodomain-like_sf"/>
</dbReference>
<dbReference type="Pfam" id="PF04218">
    <property type="entry name" value="CENP-B_N"/>
    <property type="match status" value="1"/>
</dbReference>
<comment type="subcellular location">
    <subcellularLocation>
        <location evidence="1">Nucleus</location>
    </subcellularLocation>
</comment>
<dbReference type="InterPro" id="IPR050863">
    <property type="entry name" value="CenT-Element_Derived"/>
</dbReference>
<proteinExistence type="predicted"/>
<comment type="caution">
    <text evidence="4">The sequence shown here is derived from an EMBL/GenBank/DDBJ whole genome shotgun (WGS) entry which is preliminary data.</text>
</comment>
<evidence type="ECO:0000259" key="3">
    <source>
        <dbReference type="Pfam" id="PF04218"/>
    </source>
</evidence>
<dbReference type="EMBL" id="JABSTU010000004">
    <property type="protein sequence ID" value="KAH8033966.1"/>
    <property type="molecule type" value="Genomic_DNA"/>
</dbReference>
<organism evidence="4 5">
    <name type="scientific">Rhipicephalus microplus</name>
    <name type="common">Cattle tick</name>
    <name type="synonym">Boophilus microplus</name>
    <dbReference type="NCBI Taxonomy" id="6941"/>
    <lineage>
        <taxon>Eukaryota</taxon>
        <taxon>Metazoa</taxon>
        <taxon>Ecdysozoa</taxon>
        <taxon>Arthropoda</taxon>
        <taxon>Chelicerata</taxon>
        <taxon>Arachnida</taxon>
        <taxon>Acari</taxon>
        <taxon>Parasitiformes</taxon>
        <taxon>Ixodida</taxon>
        <taxon>Ixodoidea</taxon>
        <taxon>Ixodidae</taxon>
        <taxon>Rhipicephalinae</taxon>
        <taxon>Rhipicephalus</taxon>
        <taxon>Boophilus</taxon>
    </lineage>
</organism>
<keyword evidence="5" id="KW-1185">Reference proteome</keyword>
<dbReference type="PANTHER" id="PTHR19303:SF73">
    <property type="entry name" value="PROTEIN PDC2"/>
    <property type="match status" value="1"/>
</dbReference>
<evidence type="ECO:0000256" key="2">
    <source>
        <dbReference type="SAM" id="MobiDB-lite"/>
    </source>
</evidence>
<evidence type="ECO:0000256" key="1">
    <source>
        <dbReference type="ARBA" id="ARBA00004123"/>
    </source>
</evidence>